<feature type="region of interest" description="Disordered" evidence="1">
    <location>
        <begin position="347"/>
        <end position="367"/>
    </location>
</feature>
<dbReference type="Proteomes" id="UP001066276">
    <property type="component" value="Chromosome 2_1"/>
</dbReference>
<dbReference type="EMBL" id="JANPWB010000003">
    <property type="protein sequence ID" value="KAJ1198367.1"/>
    <property type="molecule type" value="Genomic_DNA"/>
</dbReference>
<sequence>MEPNKVVQALKVLQDEGREDLIKEGVLEEAWVGLRRPKRISSGGLMAAVIACSSPQKKFKKFKSKSVEGRKVSRSPELMQDVWPQASGSQEQVVVRRWGAGRCSRHSGVSLASRVAAGGRGAGPHSAVAVTSRRGARGVSEHARPSARVMQVGKQAQSPRESGAERSSANLEEGTLGGTVKMVAASGKAFFVERSLEERRLDTTGKMAARKDCMEDVIIISDEESERQNSHRVVSNEENFQSAGLHGGMESRGVRRRLILDGSLSHEERAGNFGSQSVFKVGEQVEFVDKAGVVIRGIVCGETSEDGSIGRAHVLMDFWQSGSDEVNSGCGASRFSGGLSEVAVHREAGRPSGGQSLPVKVRAPLGH</sequence>
<gene>
    <name evidence="2" type="ORF">NDU88_002208</name>
</gene>
<reference evidence="2" key="1">
    <citation type="journal article" date="2022" name="bioRxiv">
        <title>Sequencing and chromosome-scale assembly of the giantPleurodeles waltlgenome.</title>
        <authorList>
            <person name="Brown T."/>
            <person name="Elewa A."/>
            <person name="Iarovenko S."/>
            <person name="Subramanian E."/>
            <person name="Araus A.J."/>
            <person name="Petzold A."/>
            <person name="Susuki M."/>
            <person name="Suzuki K.-i.T."/>
            <person name="Hayashi T."/>
            <person name="Toyoda A."/>
            <person name="Oliveira C."/>
            <person name="Osipova E."/>
            <person name="Leigh N.D."/>
            <person name="Simon A."/>
            <person name="Yun M.H."/>
        </authorList>
    </citation>
    <scope>NUCLEOTIDE SEQUENCE</scope>
    <source>
        <strain evidence="2">20211129_DDA</strain>
        <tissue evidence="2">Liver</tissue>
    </source>
</reference>
<keyword evidence="3" id="KW-1185">Reference proteome</keyword>
<protein>
    <submittedName>
        <fullName evidence="2">Uncharacterized protein</fullName>
    </submittedName>
</protein>
<evidence type="ECO:0000313" key="3">
    <source>
        <dbReference type="Proteomes" id="UP001066276"/>
    </source>
</evidence>
<evidence type="ECO:0000256" key="1">
    <source>
        <dbReference type="SAM" id="MobiDB-lite"/>
    </source>
</evidence>
<accession>A0AAV7VAK1</accession>
<organism evidence="2 3">
    <name type="scientific">Pleurodeles waltl</name>
    <name type="common">Iberian ribbed newt</name>
    <dbReference type="NCBI Taxonomy" id="8319"/>
    <lineage>
        <taxon>Eukaryota</taxon>
        <taxon>Metazoa</taxon>
        <taxon>Chordata</taxon>
        <taxon>Craniata</taxon>
        <taxon>Vertebrata</taxon>
        <taxon>Euteleostomi</taxon>
        <taxon>Amphibia</taxon>
        <taxon>Batrachia</taxon>
        <taxon>Caudata</taxon>
        <taxon>Salamandroidea</taxon>
        <taxon>Salamandridae</taxon>
        <taxon>Pleurodelinae</taxon>
        <taxon>Pleurodeles</taxon>
    </lineage>
</organism>
<proteinExistence type="predicted"/>
<comment type="caution">
    <text evidence="2">The sequence shown here is derived from an EMBL/GenBank/DDBJ whole genome shotgun (WGS) entry which is preliminary data.</text>
</comment>
<name>A0AAV7VAK1_PLEWA</name>
<feature type="region of interest" description="Disordered" evidence="1">
    <location>
        <begin position="131"/>
        <end position="173"/>
    </location>
</feature>
<feature type="compositionally biased region" description="Polar residues" evidence="1">
    <location>
        <begin position="154"/>
        <end position="170"/>
    </location>
</feature>
<evidence type="ECO:0000313" key="2">
    <source>
        <dbReference type="EMBL" id="KAJ1198367.1"/>
    </source>
</evidence>
<dbReference type="AlphaFoldDB" id="A0AAV7VAK1"/>